<evidence type="ECO:0000256" key="1">
    <source>
        <dbReference type="SAM" id="MobiDB-lite"/>
    </source>
</evidence>
<sequence length="613" mass="68607">MRGDDNGDTREEDSSSEFSDLEPPPEFEKVLEDSGITHNASEPKESPGNGEAKDDFNDNENGESSRDQQSIEVEDDVEEGKIQKSKESSEIGEKGKRKPAKPSPLVHVGSTRDQETELNGSAESDETSSLSKRKLLIAGFCACLFFIVIVQAITIGLFVSQNNSSDKDTSFENDEERSPTLRPTTLVPSTTPTEGNVFESIANDGNSIRLNQVSFCDECTERVTVPDNYHLPWNDRTYVTEFEVNSNGRVNLHCWNFSNCATIDVVVMNLSPNVQGSIYILWEQENVQDEDRISTKQQQRRRNSLTVSFEDVMLFGFFDESPYRVNAQMKISEGEITICYGAGKIQNSWMRAGIYNYTGNYQNFRPATGLPFDKNGYGSTFPAETCQTFSDGGGCVQTANPTYDRYPHTPQPTITPTNYYRTPSPTDWFSRTSPPTITPTNYQTPSPTNWYPRTSLPTRPPTIGPMNYQTPSPTKWFARTAPPTITTDWFSRTSLPTISPTIGPMNYQTPSPTKWFARTAPPTITTDWFSRTSVPTIGPTSYQETPSPTNWYPRTSPPTIIPNHNHISGPNYGNDNALFDDDGYTYPGTSQPTITPNYHHISRPTDDAFDDDN</sequence>
<feature type="region of interest" description="Disordered" evidence="1">
    <location>
        <begin position="590"/>
        <end position="613"/>
    </location>
</feature>
<keyword evidence="4" id="KW-1185">Reference proteome</keyword>
<keyword evidence="2" id="KW-0812">Transmembrane</keyword>
<feature type="transmembrane region" description="Helical" evidence="2">
    <location>
        <begin position="135"/>
        <end position="159"/>
    </location>
</feature>
<name>A0AAD2PU55_9STRA</name>
<accession>A0AAD2PU55</accession>
<feature type="compositionally biased region" description="Basic and acidic residues" evidence="1">
    <location>
        <begin position="79"/>
        <end position="94"/>
    </location>
</feature>
<dbReference type="AlphaFoldDB" id="A0AAD2PU55"/>
<reference evidence="3" key="1">
    <citation type="submission" date="2023-08" db="EMBL/GenBank/DDBJ databases">
        <authorList>
            <person name="Audoor S."/>
            <person name="Bilcke G."/>
        </authorList>
    </citation>
    <scope>NUCLEOTIDE SEQUENCE</scope>
</reference>
<evidence type="ECO:0000313" key="4">
    <source>
        <dbReference type="Proteomes" id="UP001295423"/>
    </source>
</evidence>
<gene>
    <name evidence="3" type="ORF">CYCCA115_LOCUS11525</name>
</gene>
<organism evidence="3 4">
    <name type="scientific">Cylindrotheca closterium</name>
    <dbReference type="NCBI Taxonomy" id="2856"/>
    <lineage>
        <taxon>Eukaryota</taxon>
        <taxon>Sar</taxon>
        <taxon>Stramenopiles</taxon>
        <taxon>Ochrophyta</taxon>
        <taxon>Bacillariophyta</taxon>
        <taxon>Bacillariophyceae</taxon>
        <taxon>Bacillariophycidae</taxon>
        <taxon>Bacillariales</taxon>
        <taxon>Bacillariaceae</taxon>
        <taxon>Cylindrotheca</taxon>
    </lineage>
</organism>
<feature type="region of interest" description="Disordered" evidence="1">
    <location>
        <begin position="425"/>
        <end position="453"/>
    </location>
</feature>
<keyword evidence="2" id="KW-0472">Membrane</keyword>
<feature type="compositionally biased region" description="Basic and acidic residues" evidence="1">
    <location>
        <begin position="41"/>
        <end position="56"/>
    </location>
</feature>
<feature type="region of interest" description="Disordered" evidence="1">
    <location>
        <begin position="1"/>
        <end position="129"/>
    </location>
</feature>
<dbReference type="Proteomes" id="UP001295423">
    <property type="component" value="Unassembled WGS sequence"/>
</dbReference>
<protein>
    <submittedName>
        <fullName evidence="3">Uncharacterized protein</fullName>
    </submittedName>
</protein>
<feature type="region of interest" description="Disordered" evidence="1">
    <location>
        <begin position="164"/>
        <end position="194"/>
    </location>
</feature>
<dbReference type="EMBL" id="CAKOGP040001747">
    <property type="protein sequence ID" value="CAJ1948255.1"/>
    <property type="molecule type" value="Genomic_DNA"/>
</dbReference>
<evidence type="ECO:0000313" key="3">
    <source>
        <dbReference type="EMBL" id="CAJ1948255.1"/>
    </source>
</evidence>
<feature type="compositionally biased region" description="Polar residues" evidence="1">
    <location>
        <begin position="181"/>
        <end position="194"/>
    </location>
</feature>
<feature type="compositionally biased region" description="Acidic residues" evidence="1">
    <location>
        <begin position="14"/>
        <end position="25"/>
    </location>
</feature>
<feature type="compositionally biased region" description="Polar residues" evidence="1">
    <location>
        <begin position="117"/>
        <end position="129"/>
    </location>
</feature>
<proteinExistence type="predicted"/>
<feature type="compositionally biased region" description="Basic and acidic residues" evidence="1">
    <location>
        <begin position="1"/>
        <end position="13"/>
    </location>
</feature>
<comment type="caution">
    <text evidence="3">The sequence shown here is derived from an EMBL/GenBank/DDBJ whole genome shotgun (WGS) entry which is preliminary data.</text>
</comment>
<keyword evidence="2" id="KW-1133">Transmembrane helix</keyword>
<evidence type="ECO:0000256" key="2">
    <source>
        <dbReference type="SAM" id="Phobius"/>
    </source>
</evidence>